<dbReference type="GO" id="GO:0004725">
    <property type="term" value="F:protein tyrosine phosphatase activity"/>
    <property type="evidence" value="ECO:0007669"/>
    <property type="project" value="TreeGrafter"/>
</dbReference>
<evidence type="ECO:0000313" key="2">
    <source>
        <dbReference type="EMBL" id="KAG7195377.1"/>
    </source>
</evidence>
<accession>A0A9P8AKR7</accession>
<dbReference type="GO" id="GO:0005737">
    <property type="term" value="C:cytoplasm"/>
    <property type="evidence" value="ECO:0007669"/>
    <property type="project" value="TreeGrafter"/>
</dbReference>
<evidence type="ECO:0000313" key="3">
    <source>
        <dbReference type="Proteomes" id="UP000790833"/>
    </source>
</evidence>
<feature type="domain" description="Rhodanese" evidence="1">
    <location>
        <begin position="35"/>
        <end position="139"/>
    </location>
</feature>
<dbReference type="GeneID" id="66117280"/>
<dbReference type="AlphaFoldDB" id="A0A9P8AKR7"/>
<dbReference type="GO" id="GO:0005634">
    <property type="term" value="C:nucleus"/>
    <property type="evidence" value="ECO:0007669"/>
    <property type="project" value="TreeGrafter"/>
</dbReference>
<dbReference type="SUPFAM" id="SSF52821">
    <property type="entry name" value="Rhodanese/Cell cycle control phosphatase"/>
    <property type="match status" value="1"/>
</dbReference>
<dbReference type="EMBL" id="JAHMUF010000004">
    <property type="protein sequence ID" value="KAG7195377.1"/>
    <property type="molecule type" value="Genomic_DNA"/>
</dbReference>
<dbReference type="InterPro" id="IPR001763">
    <property type="entry name" value="Rhodanese-like_dom"/>
</dbReference>
<dbReference type="Gene3D" id="3.40.250.10">
    <property type="entry name" value="Rhodanese-like domain"/>
    <property type="match status" value="1"/>
</dbReference>
<dbReference type="PANTHER" id="PTHR10828:SF38">
    <property type="entry name" value="ARSENICAL-RESISTANCE PROTEIN 2-RELATED"/>
    <property type="match status" value="1"/>
</dbReference>
<comment type="caution">
    <text evidence="2">The sequence shown here is derived from an EMBL/GenBank/DDBJ whole genome shotgun (WGS) entry which is preliminary data.</text>
</comment>
<dbReference type="RefSeq" id="XP_043050924.1">
    <property type="nucleotide sequence ID" value="XM_043194600.1"/>
</dbReference>
<dbReference type="Pfam" id="PF00581">
    <property type="entry name" value="Rhodanese"/>
    <property type="match status" value="1"/>
</dbReference>
<reference evidence="2" key="1">
    <citation type="submission" date="2021-03" db="EMBL/GenBank/DDBJ databases">
        <authorList>
            <person name="Palmer J.M."/>
        </authorList>
    </citation>
    <scope>NUCLEOTIDE SEQUENCE</scope>
    <source>
        <strain evidence="2">ARV_011</strain>
    </source>
</reference>
<keyword evidence="3" id="KW-1185">Reference proteome</keyword>
<dbReference type="Proteomes" id="UP000790833">
    <property type="component" value="Unassembled WGS sequence"/>
</dbReference>
<name>A0A9P8AKR7_9ASCO</name>
<sequence>MADPRVVEWLKVYPEPKTTASYTEADEVLTLLKTTPETIAIIDLRNDRDPGYLKESVHIPAITLTDPKKIREEAIDLVKEAKPTAETIIVHCNSSKQRAVKVAGTIQDYLDQNNVPDLKVTVLKGGIAGWLPLDEPYKSFVIPTLEA</sequence>
<proteinExistence type="predicted"/>
<evidence type="ECO:0000259" key="1">
    <source>
        <dbReference type="PROSITE" id="PS50206"/>
    </source>
</evidence>
<organism evidence="2 3">
    <name type="scientific">Scheffersomyces spartinae</name>
    <dbReference type="NCBI Taxonomy" id="45513"/>
    <lineage>
        <taxon>Eukaryota</taxon>
        <taxon>Fungi</taxon>
        <taxon>Dikarya</taxon>
        <taxon>Ascomycota</taxon>
        <taxon>Saccharomycotina</taxon>
        <taxon>Pichiomycetes</taxon>
        <taxon>Debaryomycetaceae</taxon>
        <taxon>Scheffersomyces</taxon>
    </lineage>
</organism>
<dbReference type="PROSITE" id="PS50206">
    <property type="entry name" value="RHODANESE_3"/>
    <property type="match status" value="1"/>
</dbReference>
<gene>
    <name evidence="2" type="ORF">KQ657_003906</name>
</gene>
<dbReference type="InterPro" id="IPR036873">
    <property type="entry name" value="Rhodanese-like_dom_sf"/>
</dbReference>
<dbReference type="OrthoDB" id="8300214at2759"/>
<protein>
    <recommendedName>
        <fullName evidence="1">Rhodanese domain-containing protein</fullName>
    </recommendedName>
</protein>
<dbReference type="SMART" id="SM00450">
    <property type="entry name" value="RHOD"/>
    <property type="match status" value="1"/>
</dbReference>
<dbReference type="PANTHER" id="PTHR10828">
    <property type="entry name" value="M-PHASE INDUCER PHOSPHATASE DUAL SPECIFICITY PHOSPHATASE CDC25"/>
    <property type="match status" value="1"/>
</dbReference>